<dbReference type="Pfam" id="PF13500">
    <property type="entry name" value="AAA_26"/>
    <property type="match status" value="1"/>
</dbReference>
<evidence type="ECO:0000313" key="16">
    <source>
        <dbReference type="Proteomes" id="UP001154240"/>
    </source>
</evidence>
<dbReference type="InterPro" id="IPR016475">
    <property type="entry name" value="P-Actrans_bac"/>
</dbReference>
<dbReference type="PIRSF" id="PIRSF006107">
    <property type="entry name" value="PhpActrans_proteobac"/>
    <property type="match status" value="1"/>
</dbReference>
<comment type="similarity">
    <text evidence="4 12">In the N-terminal section; belongs to the CobB/CobQ family.</text>
</comment>
<comment type="function">
    <text evidence="12">Involved in acetate metabolism.</text>
</comment>
<dbReference type="PANTHER" id="PTHR43356">
    <property type="entry name" value="PHOSPHATE ACETYLTRANSFERASE"/>
    <property type="match status" value="1"/>
</dbReference>
<keyword evidence="8 12" id="KW-0963">Cytoplasm</keyword>
<sequence length="704" mass="76123">MAQSVYIVAIGPQSGKSVVALGIMELLSRRLRRVGYFRPIIPSHAAADNNLQLIKLRYRLAFDYDEMFALSHDEAQHLTAEGRTDQILKTILNKYRQLESKCDFILCEGTDFSGLSLPFEFEFNAEVVNNLGCTIMLLLNCHNKSPADILDALHVAQDSFLKKGCTILASVVNRVDPLLMGTVREKLTEYGQGAGPVYILPEEPFLGKPTVGEIAKALDAQILMCDPEEMNREVSDFKVAAMNLPHFLDHLVEGDLIIAPGDRSDIILGSLAANFSSTYPSIAGLLLSGGFVPDPQISLLLQGLSYRGTVPIISVQTDTYTTAMNASAVPPMLTPENDRKIAAALGLFETHIDLAELEGRISLIKSTRVTPLMFEYNLVEMAQKQRQHIVLPEGAEERILRASEMLTRRGVAQITLLGDPAEIRSTASNLGLSLSGIEIIDPLTSALRTDFAQTYFALRQHKGITEKTAFDTVGDVNYFGTMMIHKGLADGMVSGAVHTTGDTIRPALQIIRTQPDVSLVSSVFLMCLADRVLVYGDCAVNPEPNAQQLAEIAISSAQTAKLYGIDPLVAMCSYATGASGKGADVDKVREATRIAKELRPELKIEGPIQYDAAVDAGVAKTKLPESQVAGKATVFIFPDLNTGNNLYKAVQRSANAVAIGPVLQGLNKPVNDLSRGCTVPDIVNTVAITAIQAQAARTSQGKTP</sequence>
<dbReference type="SUPFAM" id="SSF53659">
    <property type="entry name" value="Isocitrate/Isopropylmalate dehydrogenase-like"/>
    <property type="match status" value="1"/>
</dbReference>
<evidence type="ECO:0000256" key="5">
    <source>
        <dbReference type="ARBA" id="ARBA00011643"/>
    </source>
</evidence>
<dbReference type="Gene3D" id="3.40.1390.20">
    <property type="entry name" value="HprK N-terminal domain-like"/>
    <property type="match status" value="1"/>
</dbReference>
<evidence type="ECO:0000256" key="7">
    <source>
        <dbReference type="ARBA" id="ARBA00021528"/>
    </source>
</evidence>
<comment type="pathway">
    <text evidence="2 12">Metabolic intermediate biosynthesis; acetyl-CoA biosynthesis; acetyl-CoA from acetate: step 2/2.</text>
</comment>
<dbReference type="Proteomes" id="UP001154240">
    <property type="component" value="Unassembled WGS sequence"/>
</dbReference>
<evidence type="ECO:0000259" key="14">
    <source>
        <dbReference type="Pfam" id="PF07085"/>
    </source>
</evidence>
<dbReference type="GO" id="GO:0005737">
    <property type="term" value="C:cytoplasm"/>
    <property type="evidence" value="ECO:0007669"/>
    <property type="project" value="UniProtKB-SubCell"/>
</dbReference>
<dbReference type="EC" id="2.3.1.8" evidence="6 12"/>
<evidence type="ECO:0000256" key="6">
    <source>
        <dbReference type="ARBA" id="ARBA00012707"/>
    </source>
</evidence>
<keyword evidence="10 12" id="KW-0012">Acyltransferase</keyword>
<dbReference type="Gene3D" id="3.40.50.10950">
    <property type="match status" value="1"/>
</dbReference>
<dbReference type="NCBIfam" id="NF007233">
    <property type="entry name" value="PRK09653.1"/>
    <property type="match status" value="1"/>
</dbReference>
<feature type="domain" description="DRTGG" evidence="14">
    <location>
        <begin position="213"/>
        <end position="327"/>
    </location>
</feature>
<gene>
    <name evidence="15" type="primary">pta</name>
    <name evidence="15" type="ORF">OLX77_03465</name>
</gene>
<organism evidence="15 16">
    <name type="scientific">Thiovibrio frasassiensis</name>
    <dbReference type="NCBI Taxonomy" id="2984131"/>
    <lineage>
        <taxon>Bacteria</taxon>
        <taxon>Pseudomonadati</taxon>
        <taxon>Thermodesulfobacteriota</taxon>
        <taxon>Desulfobulbia</taxon>
        <taxon>Desulfobulbales</taxon>
        <taxon>Thiovibrionaceae</taxon>
        <taxon>Thiovibrio</taxon>
    </lineage>
</organism>
<dbReference type="NCBIfam" id="NF004167">
    <property type="entry name" value="PRK05632.1"/>
    <property type="match status" value="1"/>
</dbReference>
<comment type="catalytic activity">
    <reaction evidence="12">
        <text>acetyl-CoA + phosphate = acetyl phosphate + CoA</text>
        <dbReference type="Rhea" id="RHEA:19521"/>
        <dbReference type="ChEBI" id="CHEBI:22191"/>
        <dbReference type="ChEBI" id="CHEBI:43474"/>
        <dbReference type="ChEBI" id="CHEBI:57287"/>
        <dbReference type="ChEBI" id="CHEBI:57288"/>
        <dbReference type="EC" id="2.3.1.8"/>
    </reaction>
</comment>
<dbReference type="NCBIfam" id="TIGR00651">
    <property type="entry name" value="pta"/>
    <property type="match status" value="1"/>
</dbReference>
<dbReference type="Gene3D" id="3.40.50.10750">
    <property type="entry name" value="Isocitrate/Isopropylmalate dehydrogenase-like"/>
    <property type="match status" value="1"/>
</dbReference>
<comment type="similarity">
    <text evidence="3 12">In the C-terminal section; belongs to the phosphate acetyltransferase and butyryltransferase family.</text>
</comment>
<dbReference type="InterPro" id="IPR028979">
    <property type="entry name" value="Ser_kin/Pase_Hpr-like_N_sf"/>
</dbReference>
<evidence type="ECO:0000256" key="2">
    <source>
        <dbReference type="ARBA" id="ARBA00004989"/>
    </source>
</evidence>
<dbReference type="FunFam" id="3.40.50.10750:FF:000001">
    <property type="entry name" value="Phosphate acetyltransferase"/>
    <property type="match status" value="1"/>
</dbReference>
<dbReference type="InterPro" id="IPR042113">
    <property type="entry name" value="P_AcTrfase_dom1"/>
</dbReference>
<dbReference type="RefSeq" id="WP_307632192.1">
    <property type="nucleotide sequence ID" value="NZ_JAPHEH010000001.1"/>
</dbReference>
<dbReference type="InterPro" id="IPR002505">
    <property type="entry name" value="PTA_PTB"/>
</dbReference>
<evidence type="ECO:0000256" key="10">
    <source>
        <dbReference type="ARBA" id="ARBA00023315"/>
    </source>
</evidence>
<dbReference type="GO" id="GO:0008959">
    <property type="term" value="F:phosphate acetyltransferase activity"/>
    <property type="evidence" value="ECO:0007669"/>
    <property type="project" value="UniProtKB-EC"/>
</dbReference>
<dbReference type="InterPro" id="IPR027417">
    <property type="entry name" value="P-loop_NTPase"/>
</dbReference>
<comment type="caution">
    <text evidence="15">The sequence shown here is derived from an EMBL/GenBank/DDBJ whole genome shotgun (WGS) entry which is preliminary data.</text>
</comment>
<dbReference type="SUPFAM" id="SSF52540">
    <property type="entry name" value="P-loop containing nucleoside triphosphate hydrolases"/>
    <property type="match status" value="1"/>
</dbReference>
<dbReference type="Gene3D" id="3.40.50.300">
    <property type="entry name" value="P-loop containing nucleotide triphosphate hydrolases"/>
    <property type="match status" value="1"/>
</dbReference>
<dbReference type="Pfam" id="PF01515">
    <property type="entry name" value="PTA_PTB"/>
    <property type="match status" value="1"/>
</dbReference>
<dbReference type="InterPro" id="IPR004614">
    <property type="entry name" value="P_AcTrfase"/>
</dbReference>
<dbReference type="SUPFAM" id="SSF75138">
    <property type="entry name" value="HprK N-terminal domain-like"/>
    <property type="match status" value="1"/>
</dbReference>
<dbReference type="CDD" id="cd03109">
    <property type="entry name" value="DTBS"/>
    <property type="match status" value="1"/>
</dbReference>
<evidence type="ECO:0000256" key="9">
    <source>
        <dbReference type="ARBA" id="ARBA00022679"/>
    </source>
</evidence>
<evidence type="ECO:0000256" key="3">
    <source>
        <dbReference type="ARBA" id="ARBA00008756"/>
    </source>
</evidence>
<dbReference type="EMBL" id="JAPHEH010000001">
    <property type="protein sequence ID" value="MDG4475217.1"/>
    <property type="molecule type" value="Genomic_DNA"/>
</dbReference>
<comment type="subunit">
    <text evidence="5">Homohexamer.</text>
</comment>
<accession>A0A9X4MLV4</accession>
<evidence type="ECO:0000256" key="12">
    <source>
        <dbReference type="PIRNR" id="PIRNR006107"/>
    </source>
</evidence>
<evidence type="ECO:0000256" key="4">
    <source>
        <dbReference type="ARBA" id="ARBA00009786"/>
    </source>
</evidence>
<dbReference type="InterPro" id="IPR042112">
    <property type="entry name" value="P_AcTrfase_dom2"/>
</dbReference>
<protein>
    <recommendedName>
        <fullName evidence="7 12">Phosphate acetyltransferase</fullName>
        <ecNumber evidence="6 12">2.3.1.8</ecNumber>
    </recommendedName>
    <alternativeName>
        <fullName evidence="11 12">Phosphotransacetylase</fullName>
    </alternativeName>
</protein>
<evidence type="ECO:0000313" key="15">
    <source>
        <dbReference type="EMBL" id="MDG4475217.1"/>
    </source>
</evidence>
<reference evidence="15" key="2">
    <citation type="submission" date="2022-10" db="EMBL/GenBank/DDBJ databases">
        <authorList>
            <person name="Aronson H.S."/>
        </authorList>
    </citation>
    <scope>NUCLEOTIDE SEQUENCE</scope>
    <source>
        <strain evidence="15">RS19-109</strain>
    </source>
</reference>
<feature type="domain" description="Phosphate acetyl/butaryl transferase" evidence="13">
    <location>
        <begin position="373"/>
        <end position="690"/>
    </location>
</feature>
<dbReference type="Pfam" id="PF07085">
    <property type="entry name" value="DRTGG"/>
    <property type="match status" value="1"/>
</dbReference>
<evidence type="ECO:0000256" key="1">
    <source>
        <dbReference type="ARBA" id="ARBA00004496"/>
    </source>
</evidence>
<dbReference type="InterPro" id="IPR050500">
    <property type="entry name" value="Phos_Acetyltrans/Butyryltrans"/>
</dbReference>
<dbReference type="InterPro" id="IPR010766">
    <property type="entry name" value="DRTGG"/>
</dbReference>
<evidence type="ECO:0000256" key="8">
    <source>
        <dbReference type="ARBA" id="ARBA00022490"/>
    </source>
</evidence>
<evidence type="ECO:0000256" key="11">
    <source>
        <dbReference type="ARBA" id="ARBA00031108"/>
    </source>
</evidence>
<name>A0A9X4MLV4_9BACT</name>
<keyword evidence="9 12" id="KW-0808">Transferase</keyword>
<reference evidence="15" key="1">
    <citation type="journal article" date="2022" name="bioRxiv">
        <title>Thiovibrio frasassiensisgen. nov., sp. nov., an autotrophic, elemental sulfur disproportionating bacterium isolated from sulfidic karst sediment, and proposal of Thiovibrionaceae fam. nov.</title>
        <authorList>
            <person name="Aronson H."/>
            <person name="Thomas C."/>
            <person name="Bhattacharyya M."/>
            <person name="Eckstein S."/>
            <person name="Jensen S."/>
            <person name="Barco R."/>
            <person name="Macalady J."/>
            <person name="Amend J."/>
        </authorList>
    </citation>
    <scope>NUCLEOTIDE SEQUENCE</scope>
    <source>
        <strain evidence="15">RS19-109</strain>
    </source>
</reference>
<comment type="subcellular location">
    <subcellularLocation>
        <location evidence="1 12">Cytoplasm</location>
    </subcellularLocation>
</comment>
<keyword evidence="16" id="KW-1185">Reference proteome</keyword>
<comment type="domain">
    <text evidence="12">The N-terminal region seems to be important for proper quaternary structure. The C-terminal region contains the substrate-binding site.</text>
</comment>
<evidence type="ECO:0000259" key="13">
    <source>
        <dbReference type="Pfam" id="PF01515"/>
    </source>
</evidence>
<dbReference type="PANTHER" id="PTHR43356:SF3">
    <property type="entry name" value="PHOSPHATE ACETYLTRANSFERASE"/>
    <property type="match status" value="1"/>
</dbReference>
<dbReference type="AlphaFoldDB" id="A0A9X4MLV4"/>
<proteinExistence type="inferred from homology"/>